<organism evidence="2 3">
    <name type="scientific">Apiosordaria backusii</name>
    <dbReference type="NCBI Taxonomy" id="314023"/>
    <lineage>
        <taxon>Eukaryota</taxon>
        <taxon>Fungi</taxon>
        <taxon>Dikarya</taxon>
        <taxon>Ascomycota</taxon>
        <taxon>Pezizomycotina</taxon>
        <taxon>Sordariomycetes</taxon>
        <taxon>Sordariomycetidae</taxon>
        <taxon>Sordariales</taxon>
        <taxon>Lasiosphaeriaceae</taxon>
        <taxon>Apiosordaria</taxon>
    </lineage>
</organism>
<dbReference type="AlphaFoldDB" id="A0AA40AIV8"/>
<evidence type="ECO:0000313" key="2">
    <source>
        <dbReference type="EMBL" id="KAK0716653.1"/>
    </source>
</evidence>
<dbReference type="PANTHER" id="PTHR37540">
    <property type="entry name" value="TRANSCRIPTION FACTOR (ACR-2), PUTATIVE-RELATED-RELATED"/>
    <property type="match status" value="1"/>
</dbReference>
<protein>
    <submittedName>
        <fullName evidence="2">Uncharacterized protein</fullName>
    </submittedName>
</protein>
<dbReference type="PANTHER" id="PTHR37540:SF5">
    <property type="entry name" value="TRANSCRIPTION FACTOR DOMAIN-CONTAINING PROTEIN"/>
    <property type="match status" value="1"/>
</dbReference>
<feature type="non-terminal residue" evidence="2">
    <location>
        <position position="1"/>
    </location>
</feature>
<evidence type="ECO:0000313" key="3">
    <source>
        <dbReference type="Proteomes" id="UP001172159"/>
    </source>
</evidence>
<gene>
    <name evidence="2" type="ORF">B0T21DRAFT_296339</name>
</gene>
<keyword evidence="3" id="KW-1185">Reference proteome</keyword>
<evidence type="ECO:0000256" key="1">
    <source>
        <dbReference type="SAM" id="MobiDB-lite"/>
    </source>
</evidence>
<reference evidence="2" key="1">
    <citation type="submission" date="2023-06" db="EMBL/GenBank/DDBJ databases">
        <title>Genome-scale phylogeny and comparative genomics of the fungal order Sordariales.</title>
        <authorList>
            <consortium name="Lawrence Berkeley National Laboratory"/>
            <person name="Hensen N."/>
            <person name="Bonometti L."/>
            <person name="Westerberg I."/>
            <person name="Brannstrom I.O."/>
            <person name="Guillou S."/>
            <person name="Cros-Aarteil S."/>
            <person name="Calhoun S."/>
            <person name="Haridas S."/>
            <person name="Kuo A."/>
            <person name="Mondo S."/>
            <person name="Pangilinan J."/>
            <person name="Riley R."/>
            <person name="Labutti K."/>
            <person name="Andreopoulos B."/>
            <person name="Lipzen A."/>
            <person name="Chen C."/>
            <person name="Yanf M."/>
            <person name="Daum C."/>
            <person name="Ng V."/>
            <person name="Clum A."/>
            <person name="Steindorff A."/>
            <person name="Ohm R."/>
            <person name="Martin F."/>
            <person name="Silar P."/>
            <person name="Natvig D."/>
            <person name="Lalanne C."/>
            <person name="Gautier V."/>
            <person name="Ament-Velasquez S.L."/>
            <person name="Kruys A."/>
            <person name="Hutchinson M.I."/>
            <person name="Powell A.J."/>
            <person name="Barry K."/>
            <person name="Miller A.N."/>
            <person name="Grigoriev I.V."/>
            <person name="Debuchy R."/>
            <person name="Gladieux P."/>
            <person name="Thoren M.H."/>
            <person name="Johannesson H."/>
        </authorList>
    </citation>
    <scope>NUCLEOTIDE SEQUENCE</scope>
    <source>
        <strain evidence="2">CBS 540.89</strain>
    </source>
</reference>
<name>A0AA40AIV8_9PEZI</name>
<dbReference type="Proteomes" id="UP001172159">
    <property type="component" value="Unassembled WGS sequence"/>
</dbReference>
<feature type="region of interest" description="Disordered" evidence="1">
    <location>
        <begin position="263"/>
        <end position="300"/>
    </location>
</feature>
<accession>A0AA40AIV8</accession>
<dbReference type="EMBL" id="JAUKTV010000014">
    <property type="protein sequence ID" value="KAK0716653.1"/>
    <property type="molecule type" value="Genomic_DNA"/>
</dbReference>
<comment type="caution">
    <text evidence="2">The sequence shown here is derived from an EMBL/GenBank/DDBJ whole genome shotgun (WGS) entry which is preliminary data.</text>
</comment>
<sequence length="507" mass="56860">LPIRTPHRPLELFNHFANYRIFTRTAVPKSANSQCVGIAFSDPDTFRACLIMSALHYSRISGSLRECEMEETYLYHKLEAMRLVNSKVADPATCISDGCLSLIAGLALAESGMGDSNAAEAHINGLCTFIDMKHPEEWQHRFYGLLQRIIIMADSYIAASRDPSLESQIIETNDMALCYPHPYFTKPTSALLSTAQVQATNLSPFYLTSSPGLEACKADVEGEVLFSTLRRLTSLCFPPHDNSNNKAISLLLSDAESYRASLFFQPEPPSSSPTPSSNQPRRPDTKKRKRKDHPYQQTPPIYFPSSSRAWVAAGYLYTHLLLSPLWTHTSQDQTIDPDLLWYLLHTLQDDLTKTEEAMKIGAYSSELWIWGVIIGAYAVQFSLRGQQDAQVMGDGSDDSLPGFDNPDQRYREFNQQHGQNQIPAASPPPKDYLHSLRIFFSQKIAVWSDTTKVVEWEGAKQMLGRIVWPQQASAQTMEQSVSLEIIMRRIWAEGVSGCGHVFGDVQP</sequence>
<proteinExistence type="predicted"/>